<accession>A0AAX4JLG8</accession>
<protein>
    <submittedName>
        <fullName evidence="2">Uncharacterized protein</fullName>
    </submittedName>
</protein>
<keyword evidence="3" id="KW-1185">Reference proteome</keyword>
<gene>
    <name evidence="2" type="ORF">L201_000539</name>
</gene>
<dbReference type="GeneID" id="91091211"/>
<proteinExistence type="predicted"/>
<feature type="compositionally biased region" description="Low complexity" evidence="1">
    <location>
        <begin position="73"/>
        <end position="86"/>
    </location>
</feature>
<evidence type="ECO:0000313" key="2">
    <source>
        <dbReference type="EMBL" id="WWC85673.1"/>
    </source>
</evidence>
<feature type="compositionally biased region" description="Polar residues" evidence="1">
    <location>
        <begin position="146"/>
        <end position="155"/>
    </location>
</feature>
<feature type="compositionally biased region" description="Polar residues" evidence="1">
    <location>
        <begin position="166"/>
        <end position="177"/>
    </location>
</feature>
<dbReference type="EMBL" id="CP144098">
    <property type="protein sequence ID" value="WWC85673.1"/>
    <property type="molecule type" value="Genomic_DNA"/>
</dbReference>
<organism evidence="2 3">
    <name type="scientific">Kwoniella dendrophila CBS 6074</name>
    <dbReference type="NCBI Taxonomy" id="1295534"/>
    <lineage>
        <taxon>Eukaryota</taxon>
        <taxon>Fungi</taxon>
        <taxon>Dikarya</taxon>
        <taxon>Basidiomycota</taxon>
        <taxon>Agaricomycotina</taxon>
        <taxon>Tremellomycetes</taxon>
        <taxon>Tremellales</taxon>
        <taxon>Cryptococcaceae</taxon>
        <taxon>Kwoniella</taxon>
    </lineage>
</organism>
<feature type="compositionally biased region" description="Basic and acidic residues" evidence="1">
    <location>
        <begin position="117"/>
        <end position="144"/>
    </location>
</feature>
<feature type="region of interest" description="Disordered" evidence="1">
    <location>
        <begin position="419"/>
        <end position="440"/>
    </location>
</feature>
<dbReference type="RefSeq" id="XP_066072436.1">
    <property type="nucleotide sequence ID" value="XM_066216339.1"/>
</dbReference>
<dbReference type="AlphaFoldDB" id="A0AAX4JLG8"/>
<reference evidence="2 3" key="1">
    <citation type="submission" date="2024-01" db="EMBL/GenBank/DDBJ databases">
        <title>Comparative genomics of Cryptococcus and Kwoniella reveals pathogenesis evolution and contrasting modes of karyotype evolution via chromosome fusion or intercentromeric recombination.</title>
        <authorList>
            <person name="Coelho M.A."/>
            <person name="David-Palma M."/>
            <person name="Shea T."/>
            <person name="Bowers K."/>
            <person name="McGinley-Smith S."/>
            <person name="Mohammad A.W."/>
            <person name="Gnirke A."/>
            <person name="Yurkov A.M."/>
            <person name="Nowrousian M."/>
            <person name="Sun S."/>
            <person name="Cuomo C.A."/>
            <person name="Heitman J."/>
        </authorList>
    </citation>
    <scope>NUCLEOTIDE SEQUENCE [LARGE SCALE GENOMIC DNA]</scope>
    <source>
        <strain evidence="2 3">CBS 6074</strain>
    </source>
</reference>
<evidence type="ECO:0000256" key="1">
    <source>
        <dbReference type="SAM" id="MobiDB-lite"/>
    </source>
</evidence>
<sequence length="440" mass="49919">MGQWTQRQYDEVLVKKVMKLFEHAVKKFEEMEYLEDPVEDKRFRTFIKDLNPNDKQTQKAFNLMVKDQFTRCSPSSRTARNSASTSMGPSGLPVPLNLPSARRLPAPRVVTTSMAARRPEAERSNLRRTESIRNLRNEVEEVGTRRSLSSRSETPINFRYHDNNDNLESGSTSPTSLSRERNNRITVTGDLPDFSIRDGLIVPPSPPNDASRSWLAEYDEFINPQSRTQSQSTNSEGGESSSSTMTRRIIPLRQPRIRRRTLHSPIFQYDSDETSVPDEFDTLLDRASSPGNSNSNEIIGRRRAVLDDDEDDDINNNNSRRRIRRRLETHPLDDIESAWTDAIDWNDQIEGNDVGTTLFGLDVRDIGPQHGVVTRDRDNRRDGVVFDEQAMATLFGEDDLVEPEIQNILPTLTSPVVNIDNSSTAGDQTSASNDNPNQLE</sequence>
<feature type="compositionally biased region" description="Low complexity" evidence="1">
    <location>
        <begin position="229"/>
        <end position="254"/>
    </location>
</feature>
<name>A0AAX4JLG8_9TREE</name>
<dbReference type="Proteomes" id="UP001355207">
    <property type="component" value="Chromosome 1"/>
</dbReference>
<evidence type="ECO:0000313" key="3">
    <source>
        <dbReference type="Proteomes" id="UP001355207"/>
    </source>
</evidence>
<feature type="region of interest" description="Disordered" evidence="1">
    <location>
        <begin position="72"/>
        <end position="255"/>
    </location>
</feature>